<organism evidence="2 3">
    <name type="scientific">Methylocystis bryophila</name>
    <dbReference type="NCBI Taxonomy" id="655015"/>
    <lineage>
        <taxon>Bacteria</taxon>
        <taxon>Pseudomonadati</taxon>
        <taxon>Pseudomonadota</taxon>
        <taxon>Alphaproteobacteria</taxon>
        <taxon>Hyphomicrobiales</taxon>
        <taxon>Methylocystaceae</taxon>
        <taxon>Methylocystis</taxon>
    </lineage>
</organism>
<dbReference type="EMBL" id="CP019948">
    <property type="protein sequence ID" value="ARN81121.1"/>
    <property type="molecule type" value="Genomic_DNA"/>
</dbReference>
<dbReference type="InterPro" id="IPR036188">
    <property type="entry name" value="FAD/NAD-bd_sf"/>
</dbReference>
<dbReference type="Proteomes" id="UP000193978">
    <property type="component" value="Chromosome"/>
</dbReference>
<dbReference type="Gene3D" id="3.50.50.60">
    <property type="entry name" value="FAD/NAD(P)-binding domain"/>
    <property type="match status" value="1"/>
</dbReference>
<proteinExistence type="predicted"/>
<dbReference type="STRING" id="655015.B1812_08555"/>
<evidence type="ECO:0000259" key="1">
    <source>
        <dbReference type="Pfam" id="PF01494"/>
    </source>
</evidence>
<dbReference type="PANTHER" id="PTHR42685:SF19">
    <property type="entry name" value="POSSIBLE OXIDOREDUCTASE"/>
    <property type="match status" value="1"/>
</dbReference>
<dbReference type="InterPro" id="IPR002938">
    <property type="entry name" value="FAD-bd"/>
</dbReference>
<dbReference type="InterPro" id="IPR050407">
    <property type="entry name" value="Geranylgeranyl_reductase"/>
</dbReference>
<name>A0A1W6MU44_9HYPH</name>
<dbReference type="Pfam" id="PF01494">
    <property type="entry name" value="FAD_binding_3"/>
    <property type="match status" value="1"/>
</dbReference>
<dbReference type="AlphaFoldDB" id="A0A1W6MU44"/>
<dbReference type="KEGG" id="mbry:B1812_08555"/>
<dbReference type="PRINTS" id="PR00420">
    <property type="entry name" value="RNGMNOXGNASE"/>
</dbReference>
<sequence length="379" mass="40814">MVSLTKTDVIVVGGGPAGLAAALAVRSAGLEVCVVDLGAPPIEKACGEGLMPDGVAALRALGVPLDGKGSPFRGIRFIDRHHVAEASFPGQAGVGLRRSQLHQILIAHAEAAGVEMLWRTRATAIESGGLRLEERFLPCRWIIGADGVNSQVRRWTGLEPSKQSRRRLGLRRHFRAEPWTDFVEVHWAKGEQAYVTPVGREEICIALLGRTEEAGFENLERRFPRLWERLRDAEPVTALRGAPTGTMRLRRVTRANVALIGDASAAIDAISGDGLSLAFHQAVALGDALRQRKLALYEARHREICRAPFLIARLLLLMDRHEALRRVALQALASGPAIFNGLLATHVGSRHPAAASLDIAALGLRLLAQAAARVGSATP</sequence>
<gene>
    <name evidence="2" type="ORF">B1812_08555</name>
</gene>
<dbReference type="SUPFAM" id="SSF51905">
    <property type="entry name" value="FAD/NAD(P)-binding domain"/>
    <property type="match status" value="1"/>
</dbReference>
<dbReference type="PANTHER" id="PTHR42685">
    <property type="entry name" value="GERANYLGERANYL DIPHOSPHATE REDUCTASE"/>
    <property type="match status" value="1"/>
</dbReference>
<accession>A0A1W6MU44</accession>
<feature type="domain" description="FAD-binding" evidence="1">
    <location>
        <begin position="6"/>
        <end position="289"/>
    </location>
</feature>
<keyword evidence="3" id="KW-1185">Reference proteome</keyword>
<dbReference type="GO" id="GO:0071949">
    <property type="term" value="F:FAD binding"/>
    <property type="evidence" value="ECO:0007669"/>
    <property type="project" value="InterPro"/>
</dbReference>
<protein>
    <recommendedName>
        <fullName evidence="1">FAD-binding domain-containing protein</fullName>
    </recommendedName>
</protein>
<evidence type="ECO:0000313" key="2">
    <source>
        <dbReference type="EMBL" id="ARN81121.1"/>
    </source>
</evidence>
<reference evidence="2 3" key="1">
    <citation type="submission" date="2017-02" db="EMBL/GenBank/DDBJ databases">
        <authorList>
            <person name="Peterson S.W."/>
        </authorList>
    </citation>
    <scope>NUCLEOTIDE SEQUENCE [LARGE SCALE GENOMIC DNA]</scope>
    <source>
        <strain evidence="2 3">S285</strain>
    </source>
</reference>
<evidence type="ECO:0000313" key="3">
    <source>
        <dbReference type="Proteomes" id="UP000193978"/>
    </source>
</evidence>